<accession>A0A9Q5ZBU9</accession>
<dbReference type="AlphaFoldDB" id="A0A9Q5ZBU9"/>
<evidence type="ECO:0000313" key="2">
    <source>
        <dbReference type="Proteomes" id="UP000222310"/>
    </source>
</evidence>
<name>A0A9Q5ZBU9_NOSLI</name>
<organism evidence="1 2">
    <name type="scientific">Nostoc linckia z8</name>
    <dbReference type="NCBI Taxonomy" id="1628746"/>
    <lineage>
        <taxon>Bacteria</taxon>
        <taxon>Bacillati</taxon>
        <taxon>Cyanobacteriota</taxon>
        <taxon>Cyanophyceae</taxon>
        <taxon>Nostocales</taxon>
        <taxon>Nostocaceae</taxon>
        <taxon>Nostoc</taxon>
    </lineage>
</organism>
<dbReference type="SUPFAM" id="SSF52402">
    <property type="entry name" value="Adenine nucleotide alpha hydrolases-like"/>
    <property type="match status" value="1"/>
</dbReference>
<dbReference type="InterPro" id="IPR014729">
    <property type="entry name" value="Rossmann-like_a/b/a_fold"/>
</dbReference>
<evidence type="ECO:0008006" key="3">
    <source>
        <dbReference type="Google" id="ProtNLM"/>
    </source>
</evidence>
<dbReference type="GeneID" id="57095645"/>
<dbReference type="EMBL" id="LAHD01000039">
    <property type="protein sequence ID" value="PHK03373.1"/>
    <property type="molecule type" value="Genomic_DNA"/>
</dbReference>
<dbReference type="Gene3D" id="3.40.50.620">
    <property type="entry name" value="HUPs"/>
    <property type="match status" value="1"/>
</dbReference>
<dbReference type="Proteomes" id="UP000222310">
    <property type="component" value="Unassembled WGS sequence"/>
</dbReference>
<gene>
    <name evidence="1" type="ORF">VF08_15510</name>
</gene>
<dbReference type="RefSeq" id="WP_099071257.1">
    <property type="nucleotide sequence ID" value="NZ_LAHD01000039.1"/>
</dbReference>
<proteinExistence type="predicted"/>
<reference evidence="1 2" key="1">
    <citation type="submission" date="2015-02" db="EMBL/GenBank/DDBJ databases">
        <title>Nostoc linckia genome annotation.</title>
        <authorList>
            <person name="Zhou Z."/>
        </authorList>
    </citation>
    <scope>NUCLEOTIDE SEQUENCE [LARGE SCALE GENOMIC DNA]</scope>
    <source>
        <strain evidence="2">z8</strain>
    </source>
</reference>
<sequence length="462" mass="54457">MKKIFETDWLASQPIFYNELTGKVSENINDVIDFQNFDFHPEGLNNYLDFGYSILEQTPIKHVKFLRHSSKLLINDNGKIEVQYLDDPVEKWIGKTVKENDVFHLLYQSVRNWEESVEGEIVIPTSGGYDSRLLNFLVSNKSRIRSFTYGISDNQLKSVEVVYAKKLSEILGTRWEAIQLGEFHSYFRQWNELFGISTHAHGMYHIEFYHQMISKLKGNNPFLSGIGGDWWSGLVPYQDKIVHPKDLYKIAYTHNLHATSEASLLKSKQELLHTYYESQREQLQEWNFQILLMARMKIILISYLIKVPKILFGFNTWAPLLEPEIALSILGLSPERRRNRLWQKDFFQQHGLNLESKKLYFSRYNTLNYQAMERIPLKPLDVDLLRQIIKPAYVQWINNQITQQKFFDKFLSKMYQTPKIGGALWRLGIRDRRLTAYAAYLTLKPLENLLKIKEMSESDRYA</sequence>
<protein>
    <recommendedName>
        <fullName evidence="3">Asparagine synthetase domain-containing protein</fullName>
    </recommendedName>
</protein>
<evidence type="ECO:0000313" key="1">
    <source>
        <dbReference type="EMBL" id="PHK03373.1"/>
    </source>
</evidence>
<comment type="caution">
    <text evidence="1">The sequence shown here is derived from an EMBL/GenBank/DDBJ whole genome shotgun (WGS) entry which is preliminary data.</text>
</comment>